<protein>
    <submittedName>
        <fullName evidence="6">ArsR family transcriptional regulator</fullName>
    </submittedName>
</protein>
<dbReference type="GO" id="GO:0003700">
    <property type="term" value="F:DNA-binding transcription factor activity"/>
    <property type="evidence" value="ECO:0007669"/>
    <property type="project" value="InterPro"/>
</dbReference>
<dbReference type="Gene3D" id="1.10.10.10">
    <property type="entry name" value="Winged helix-like DNA-binding domain superfamily/Winged helix DNA-binding domain"/>
    <property type="match status" value="1"/>
</dbReference>
<keyword evidence="3" id="KW-0804">Transcription</keyword>
<organism evidence="6 7">
    <name type="scientific">Desulfofundulus salinus</name>
    <dbReference type="NCBI Taxonomy" id="2419843"/>
    <lineage>
        <taxon>Bacteria</taxon>
        <taxon>Bacillati</taxon>
        <taxon>Bacillota</taxon>
        <taxon>Clostridia</taxon>
        <taxon>Eubacteriales</taxon>
        <taxon>Peptococcaceae</taxon>
        <taxon>Desulfofundulus</taxon>
    </lineage>
</organism>
<dbReference type="AlphaFoldDB" id="A0A494WWB1"/>
<dbReference type="GO" id="GO:0003677">
    <property type="term" value="F:DNA binding"/>
    <property type="evidence" value="ECO:0007669"/>
    <property type="project" value="UniProtKB-KW"/>
</dbReference>
<dbReference type="PANTHER" id="PTHR33154:SF33">
    <property type="entry name" value="TRANSCRIPTIONAL REPRESSOR SDPR"/>
    <property type="match status" value="1"/>
</dbReference>
<dbReference type="InterPro" id="IPR051081">
    <property type="entry name" value="HTH_MetalResp_TranReg"/>
</dbReference>
<evidence type="ECO:0000313" key="6">
    <source>
        <dbReference type="EMBL" id="RKO67828.1"/>
    </source>
</evidence>
<evidence type="ECO:0000256" key="2">
    <source>
        <dbReference type="ARBA" id="ARBA00023125"/>
    </source>
</evidence>
<dbReference type="CDD" id="cd00090">
    <property type="entry name" value="HTH_ARSR"/>
    <property type="match status" value="1"/>
</dbReference>
<dbReference type="SUPFAM" id="SSF46785">
    <property type="entry name" value="Winged helix' DNA-binding domain"/>
    <property type="match status" value="1"/>
</dbReference>
<dbReference type="InterPro" id="IPR047796">
    <property type="entry name" value="SdpR-like_repress"/>
</dbReference>
<evidence type="ECO:0000259" key="5">
    <source>
        <dbReference type="PROSITE" id="PS50987"/>
    </source>
</evidence>
<dbReference type="NCBIfam" id="NF033789">
    <property type="entry name" value="repress_SdpR"/>
    <property type="match status" value="1"/>
</dbReference>
<dbReference type="Proteomes" id="UP000271256">
    <property type="component" value="Unassembled WGS sequence"/>
</dbReference>
<dbReference type="InterPro" id="IPR011991">
    <property type="entry name" value="ArsR-like_HTH"/>
</dbReference>
<evidence type="ECO:0000313" key="7">
    <source>
        <dbReference type="Proteomes" id="UP000271256"/>
    </source>
</evidence>
<gene>
    <name evidence="6" type="ORF">D7024_13355</name>
</gene>
<feature type="domain" description="HTH arsR-type" evidence="5">
    <location>
        <begin position="1"/>
        <end position="88"/>
    </location>
</feature>
<keyword evidence="2" id="KW-0238">DNA-binding</keyword>
<dbReference type="InterPro" id="IPR036388">
    <property type="entry name" value="WH-like_DNA-bd_sf"/>
</dbReference>
<evidence type="ECO:0000256" key="1">
    <source>
        <dbReference type="ARBA" id="ARBA00023015"/>
    </source>
</evidence>
<dbReference type="InterPro" id="IPR036390">
    <property type="entry name" value="WH_DNA-bd_sf"/>
</dbReference>
<comment type="caution">
    <text evidence="6">The sequence shown here is derived from an EMBL/GenBank/DDBJ whole genome shotgun (WGS) entry which is preliminary data.</text>
</comment>
<dbReference type="PRINTS" id="PR00778">
    <property type="entry name" value="HTHARSR"/>
</dbReference>
<dbReference type="RefSeq" id="WP_121452223.1">
    <property type="nucleotide sequence ID" value="NZ_RBWE01000001.1"/>
</dbReference>
<keyword evidence="7" id="KW-1185">Reference proteome</keyword>
<proteinExistence type="predicted"/>
<dbReference type="SMART" id="SM00418">
    <property type="entry name" value="HTH_ARSR"/>
    <property type="match status" value="1"/>
</dbReference>
<dbReference type="NCBIfam" id="NF033788">
    <property type="entry name" value="HTH_metalloreg"/>
    <property type="match status" value="1"/>
</dbReference>
<dbReference type="Pfam" id="PF01022">
    <property type="entry name" value="HTH_5"/>
    <property type="match status" value="1"/>
</dbReference>
<dbReference type="InterPro" id="IPR001845">
    <property type="entry name" value="HTH_ArsR_DNA-bd_dom"/>
</dbReference>
<keyword evidence="1" id="KW-0805">Transcription regulation</keyword>
<accession>A0A494WWB1</accession>
<dbReference type="PROSITE" id="PS50987">
    <property type="entry name" value="HTH_ARSR_2"/>
    <property type="match status" value="1"/>
</dbReference>
<evidence type="ECO:0000256" key="3">
    <source>
        <dbReference type="ARBA" id="ARBA00023163"/>
    </source>
</evidence>
<feature type="region of interest" description="Disordered" evidence="4">
    <location>
        <begin position="90"/>
        <end position="128"/>
    </location>
</feature>
<dbReference type="OrthoDB" id="9799175at2"/>
<sequence length="128" mass="14280">MMLSLVFKALADETRREILRLLREGDRTAGEIAGRFDLTKPTISHHLGVLKQANLVQDYRKGQHVYYSLNTTVFQETAAWFLAVMEGKGRKEAGKAVRKRKAGGDEREGGKSCGRKIRGKVIPSPGRP</sequence>
<dbReference type="EMBL" id="RBWE01000001">
    <property type="protein sequence ID" value="RKO67828.1"/>
    <property type="molecule type" value="Genomic_DNA"/>
</dbReference>
<reference evidence="6 7" key="1">
    <citation type="submission" date="2018-10" db="EMBL/GenBank/DDBJ databases">
        <authorList>
            <person name="Grouzdev D.S."/>
            <person name="Krutkina M.S."/>
            <person name="Tourova T.P."/>
            <person name="Nazina T.N."/>
        </authorList>
    </citation>
    <scope>NUCLEOTIDE SEQUENCE [LARGE SCALE GENOMIC DNA]</scope>
    <source>
        <strain evidence="6 7">435</strain>
    </source>
</reference>
<dbReference type="PANTHER" id="PTHR33154">
    <property type="entry name" value="TRANSCRIPTIONAL REGULATOR, ARSR FAMILY"/>
    <property type="match status" value="1"/>
</dbReference>
<evidence type="ECO:0000256" key="4">
    <source>
        <dbReference type="SAM" id="MobiDB-lite"/>
    </source>
</evidence>
<name>A0A494WWB1_9FIRM</name>